<dbReference type="EMBL" id="JARJCN010000185">
    <property type="protein sequence ID" value="KAJ7065091.1"/>
    <property type="molecule type" value="Genomic_DNA"/>
</dbReference>
<feature type="compositionally biased region" description="Polar residues" evidence="1">
    <location>
        <begin position="1"/>
        <end position="10"/>
    </location>
</feature>
<feature type="compositionally biased region" description="Low complexity" evidence="1">
    <location>
        <begin position="30"/>
        <end position="47"/>
    </location>
</feature>
<feature type="region of interest" description="Disordered" evidence="1">
    <location>
        <begin position="225"/>
        <end position="251"/>
    </location>
</feature>
<evidence type="ECO:0000313" key="2">
    <source>
        <dbReference type="EMBL" id="KAJ7065091.1"/>
    </source>
</evidence>
<gene>
    <name evidence="2" type="ORF">B0H15DRAFT_958579</name>
</gene>
<organism evidence="2 3">
    <name type="scientific">Mycena belliarum</name>
    <dbReference type="NCBI Taxonomy" id="1033014"/>
    <lineage>
        <taxon>Eukaryota</taxon>
        <taxon>Fungi</taxon>
        <taxon>Dikarya</taxon>
        <taxon>Basidiomycota</taxon>
        <taxon>Agaricomycotina</taxon>
        <taxon>Agaricomycetes</taxon>
        <taxon>Agaricomycetidae</taxon>
        <taxon>Agaricales</taxon>
        <taxon>Marasmiineae</taxon>
        <taxon>Mycenaceae</taxon>
        <taxon>Mycena</taxon>
    </lineage>
</organism>
<protein>
    <submittedName>
        <fullName evidence="2">Uncharacterized protein</fullName>
    </submittedName>
</protein>
<feature type="region of interest" description="Disordered" evidence="1">
    <location>
        <begin position="264"/>
        <end position="315"/>
    </location>
</feature>
<comment type="caution">
    <text evidence="2">The sequence shown here is derived from an EMBL/GenBank/DDBJ whole genome shotgun (WGS) entry which is preliminary data.</text>
</comment>
<proteinExistence type="predicted"/>
<feature type="region of interest" description="Disordered" evidence="1">
    <location>
        <begin position="1"/>
        <end position="47"/>
    </location>
</feature>
<evidence type="ECO:0000313" key="3">
    <source>
        <dbReference type="Proteomes" id="UP001222325"/>
    </source>
</evidence>
<feature type="compositionally biased region" description="Pro residues" evidence="1">
    <location>
        <begin position="288"/>
        <end position="297"/>
    </location>
</feature>
<evidence type="ECO:0000256" key="1">
    <source>
        <dbReference type="SAM" id="MobiDB-lite"/>
    </source>
</evidence>
<sequence length="341" mass="37277">MSRQFHSIPTSPLLAHPQQVPTTPPRSPETVAKTTHTAATEATTTTKPTTSPYLALYKKPRFSHPALKTCSLCLTGVPRMLLQQRAETFAAGGSSALIARFSALVQSRRQVDLFRALTAHAFEDFNHSLRHLAFVFIQTKAELTQEELVLYFEDPNDLAVVQGALKRLKVSRVKLWDEFKPRAHVSERQGAPPTPGGSVAMQMTLPTQHSSTDWIDSPEVQEYLTGPQGYLRPLPTRDADSHPSRGHIMPLTASTDPELFEALQDAAPDPPHTPPMASLDGPEGAAPATPPRAPPPFTFTRESRAPPTTPGSVPWAGRAVMRTAALPREWVWVSVGGLFVL</sequence>
<keyword evidence="3" id="KW-1185">Reference proteome</keyword>
<dbReference type="AlphaFoldDB" id="A0AAD6TM94"/>
<name>A0AAD6TM94_9AGAR</name>
<reference evidence="2" key="1">
    <citation type="submission" date="2023-03" db="EMBL/GenBank/DDBJ databases">
        <title>Massive genome expansion in bonnet fungi (Mycena s.s.) driven by repeated elements and novel gene families across ecological guilds.</title>
        <authorList>
            <consortium name="Lawrence Berkeley National Laboratory"/>
            <person name="Harder C.B."/>
            <person name="Miyauchi S."/>
            <person name="Viragh M."/>
            <person name="Kuo A."/>
            <person name="Thoen E."/>
            <person name="Andreopoulos B."/>
            <person name="Lu D."/>
            <person name="Skrede I."/>
            <person name="Drula E."/>
            <person name="Henrissat B."/>
            <person name="Morin E."/>
            <person name="Kohler A."/>
            <person name="Barry K."/>
            <person name="LaButti K."/>
            <person name="Morin E."/>
            <person name="Salamov A."/>
            <person name="Lipzen A."/>
            <person name="Mereny Z."/>
            <person name="Hegedus B."/>
            <person name="Baldrian P."/>
            <person name="Stursova M."/>
            <person name="Weitz H."/>
            <person name="Taylor A."/>
            <person name="Grigoriev I.V."/>
            <person name="Nagy L.G."/>
            <person name="Martin F."/>
            <person name="Kauserud H."/>
        </authorList>
    </citation>
    <scope>NUCLEOTIDE SEQUENCE</scope>
    <source>
        <strain evidence="2">CBHHK173m</strain>
    </source>
</reference>
<dbReference type="Proteomes" id="UP001222325">
    <property type="component" value="Unassembled WGS sequence"/>
</dbReference>
<accession>A0AAD6TM94</accession>